<feature type="transmembrane region" description="Helical" evidence="6">
    <location>
        <begin position="214"/>
        <end position="234"/>
    </location>
</feature>
<evidence type="ECO:0000256" key="4">
    <source>
        <dbReference type="ARBA" id="ARBA00022989"/>
    </source>
</evidence>
<gene>
    <name evidence="8" type="ORF">GGE31_004977</name>
    <name evidence="7" type="ORF">GGE33_005053</name>
    <name evidence="9" type="ORF">GGE35_004901</name>
</gene>
<evidence type="ECO:0000313" key="12">
    <source>
        <dbReference type="Proteomes" id="UP000576087"/>
    </source>
</evidence>
<feature type="transmembrane region" description="Helical" evidence="6">
    <location>
        <begin position="272"/>
        <end position="294"/>
    </location>
</feature>
<feature type="transmembrane region" description="Helical" evidence="6">
    <location>
        <begin position="300"/>
        <end position="325"/>
    </location>
</feature>
<dbReference type="Proteomes" id="UP000576087">
    <property type="component" value="Unassembled WGS sequence"/>
</dbReference>
<feature type="transmembrane region" description="Helical" evidence="6">
    <location>
        <begin position="97"/>
        <end position="121"/>
    </location>
</feature>
<evidence type="ECO:0000256" key="5">
    <source>
        <dbReference type="ARBA" id="ARBA00023136"/>
    </source>
</evidence>
<feature type="transmembrane region" description="Helical" evidence="6">
    <location>
        <begin position="49"/>
        <end position="67"/>
    </location>
</feature>
<name>A0A7W6WRP4_9HYPH</name>
<evidence type="ECO:0000313" key="11">
    <source>
        <dbReference type="Proteomes" id="UP000524535"/>
    </source>
</evidence>
<keyword evidence="11" id="KW-1185">Reference proteome</keyword>
<reference evidence="10 11" key="1">
    <citation type="submission" date="2020-08" db="EMBL/GenBank/DDBJ databases">
        <title>Genomic Encyclopedia of Type Strains, Phase IV (KMG-V): Genome sequencing to study the core and pangenomes of soil and plant-associated prokaryotes.</title>
        <authorList>
            <person name="Whitman W."/>
        </authorList>
    </citation>
    <scope>NUCLEOTIDE SEQUENCE [LARGE SCALE GENOMIC DNA]</scope>
    <source>
        <strain evidence="8 11">SEMIA 444</strain>
        <strain evidence="7 10">SEMIA 448</strain>
        <strain evidence="9 12">SEMIA 452</strain>
    </source>
</reference>
<dbReference type="EMBL" id="JACIGY010000010">
    <property type="protein sequence ID" value="MBB4414434.1"/>
    <property type="molecule type" value="Genomic_DNA"/>
</dbReference>
<dbReference type="InterPro" id="IPR001851">
    <property type="entry name" value="ABC_transp_permease"/>
</dbReference>
<feature type="transmembrane region" description="Helical" evidence="6">
    <location>
        <begin position="12"/>
        <end position="37"/>
    </location>
</feature>
<keyword evidence="7" id="KW-0813">Transport</keyword>
<evidence type="ECO:0000313" key="10">
    <source>
        <dbReference type="Proteomes" id="UP000520770"/>
    </source>
</evidence>
<feature type="transmembrane region" description="Helical" evidence="6">
    <location>
        <begin position="246"/>
        <end position="265"/>
    </location>
</feature>
<dbReference type="PANTHER" id="PTHR32196">
    <property type="entry name" value="ABC TRANSPORTER PERMEASE PROTEIN YPHD-RELATED-RELATED"/>
    <property type="match status" value="1"/>
</dbReference>
<keyword evidence="2" id="KW-1003">Cell membrane</keyword>
<evidence type="ECO:0000313" key="8">
    <source>
        <dbReference type="EMBL" id="MBB4414434.1"/>
    </source>
</evidence>
<dbReference type="Proteomes" id="UP000524535">
    <property type="component" value="Unassembled WGS sequence"/>
</dbReference>
<dbReference type="CDD" id="cd06579">
    <property type="entry name" value="TM_PBP1_transp_AraH_like"/>
    <property type="match status" value="1"/>
</dbReference>
<dbReference type="EMBL" id="JACIHM010000010">
    <property type="protein sequence ID" value="MBB4449050.1"/>
    <property type="molecule type" value="Genomic_DNA"/>
</dbReference>
<evidence type="ECO:0000313" key="9">
    <source>
        <dbReference type="EMBL" id="MBB4449050.1"/>
    </source>
</evidence>
<evidence type="ECO:0000256" key="6">
    <source>
        <dbReference type="SAM" id="Phobius"/>
    </source>
</evidence>
<dbReference type="GO" id="GO:0022857">
    <property type="term" value="F:transmembrane transporter activity"/>
    <property type="evidence" value="ECO:0007669"/>
    <property type="project" value="InterPro"/>
</dbReference>
<dbReference type="PANTHER" id="PTHR32196:SF19">
    <property type="entry name" value="GALACTOFURANOSE TRANSPORTER PERMEASE PROTEIN YTFT"/>
    <property type="match status" value="1"/>
</dbReference>
<evidence type="ECO:0000256" key="2">
    <source>
        <dbReference type="ARBA" id="ARBA00022475"/>
    </source>
</evidence>
<feature type="transmembrane region" description="Helical" evidence="6">
    <location>
        <begin position="172"/>
        <end position="194"/>
    </location>
</feature>
<dbReference type="RefSeq" id="WP_183829306.1">
    <property type="nucleotide sequence ID" value="NZ_JACIGW010000009.1"/>
</dbReference>
<comment type="subcellular location">
    <subcellularLocation>
        <location evidence="1">Cell membrane</location>
        <topology evidence="1">Multi-pass membrane protein</topology>
    </subcellularLocation>
</comment>
<protein>
    <submittedName>
        <fullName evidence="7">Simple sugar transport system permease protein</fullName>
    </submittedName>
</protein>
<feature type="transmembrane region" description="Helical" evidence="6">
    <location>
        <begin position="74"/>
        <end position="91"/>
    </location>
</feature>
<feature type="transmembrane region" description="Helical" evidence="6">
    <location>
        <begin position="128"/>
        <end position="152"/>
    </location>
</feature>
<dbReference type="Pfam" id="PF02653">
    <property type="entry name" value="BPD_transp_2"/>
    <property type="match status" value="1"/>
</dbReference>
<comment type="caution">
    <text evidence="7">The sequence shown here is derived from an EMBL/GenBank/DDBJ whole genome shotgun (WGS) entry which is preliminary data.</text>
</comment>
<accession>A0A7W6WRP4</accession>
<keyword evidence="7" id="KW-0762">Sugar transport</keyword>
<sequence length="343" mass="35430">MTWFTRRLRRLAPQLVALAIILGIISLIAPGFLTVSVQNGRLYGSLIDILVRAAPVALLTVGMTLVIATRGIDLSIGAVIAICGAVAATLISDGYSLPVVIAVSLGVGVVCGLWNGVLVAVLDIQPIIATLILMVAGRGIAQLITEGVILTFNDDTFAALGSGSLAGIPVPIYLWVGTALAIGLLMRRTALGFLIEATGINRRAASLAGVRARFLLFSAYAISGLCAAIAGMIVTADIRGADANNAGLWLELDAILAVVVGGTSLNGGRFSITASLIGALIIQSINTGILVSGFPPEFNLIIKAGIIIVVLTLQSPAIMTLFGFIKATRRSGKLNHGTKEATR</sequence>
<dbReference type="GO" id="GO:0005886">
    <property type="term" value="C:plasma membrane"/>
    <property type="evidence" value="ECO:0007669"/>
    <property type="project" value="UniProtKB-SubCell"/>
</dbReference>
<dbReference type="AlphaFoldDB" id="A0A7W6WRP4"/>
<keyword evidence="4 6" id="KW-1133">Transmembrane helix</keyword>
<dbReference type="Proteomes" id="UP000520770">
    <property type="component" value="Unassembled WGS sequence"/>
</dbReference>
<keyword evidence="5 6" id="KW-0472">Membrane</keyword>
<keyword evidence="3 6" id="KW-0812">Transmembrane</keyword>
<evidence type="ECO:0000256" key="1">
    <source>
        <dbReference type="ARBA" id="ARBA00004651"/>
    </source>
</evidence>
<organism evidence="7 10">
    <name type="scientific">Aliirhizobium cellulosilyticum</name>
    <dbReference type="NCBI Taxonomy" id="393664"/>
    <lineage>
        <taxon>Bacteria</taxon>
        <taxon>Pseudomonadati</taxon>
        <taxon>Pseudomonadota</taxon>
        <taxon>Alphaproteobacteria</taxon>
        <taxon>Hyphomicrobiales</taxon>
        <taxon>Rhizobiaceae</taxon>
        <taxon>Aliirhizobium</taxon>
    </lineage>
</organism>
<evidence type="ECO:0000313" key="7">
    <source>
        <dbReference type="EMBL" id="MBB4351274.1"/>
    </source>
</evidence>
<evidence type="ECO:0000256" key="3">
    <source>
        <dbReference type="ARBA" id="ARBA00022692"/>
    </source>
</evidence>
<proteinExistence type="predicted"/>
<dbReference type="EMBL" id="JACIGW010000009">
    <property type="protein sequence ID" value="MBB4351274.1"/>
    <property type="molecule type" value="Genomic_DNA"/>
</dbReference>